<dbReference type="GO" id="GO:0008270">
    <property type="term" value="F:zinc ion binding"/>
    <property type="evidence" value="ECO:0007669"/>
    <property type="project" value="UniProtKB-KW"/>
</dbReference>
<dbReference type="InterPro" id="IPR017907">
    <property type="entry name" value="Znf_RING_CS"/>
</dbReference>
<evidence type="ECO:0000313" key="6">
    <source>
        <dbReference type="Ensembl" id="ENSOANP00000034080.1"/>
    </source>
</evidence>
<evidence type="ECO:0000256" key="1">
    <source>
        <dbReference type="ARBA" id="ARBA00022723"/>
    </source>
</evidence>
<protein>
    <recommendedName>
        <fullName evidence="5">RING-type domain-containing protein</fullName>
    </recommendedName>
</protein>
<dbReference type="InterPro" id="IPR050143">
    <property type="entry name" value="TRIM/RBCC"/>
</dbReference>
<dbReference type="Gene3D" id="3.30.40.10">
    <property type="entry name" value="Zinc/RING finger domain, C3HC4 (zinc finger)"/>
    <property type="match status" value="1"/>
</dbReference>
<sequence>MEMRLAALQEELTCSVCMEYFIDPVTITCGHSFCQICLLRYLEDQMSYSCPECRGACELSDFLWGKHFIPRLQLHYLAKQCGFQHSSLWAISR</sequence>
<evidence type="ECO:0000256" key="3">
    <source>
        <dbReference type="ARBA" id="ARBA00022833"/>
    </source>
</evidence>
<dbReference type="Pfam" id="PF13923">
    <property type="entry name" value="zf-C3HC4_2"/>
    <property type="match status" value="1"/>
</dbReference>
<organism evidence="6 7">
    <name type="scientific">Ornithorhynchus anatinus</name>
    <name type="common">Duckbill platypus</name>
    <dbReference type="NCBI Taxonomy" id="9258"/>
    <lineage>
        <taxon>Eukaryota</taxon>
        <taxon>Metazoa</taxon>
        <taxon>Chordata</taxon>
        <taxon>Craniata</taxon>
        <taxon>Vertebrata</taxon>
        <taxon>Euteleostomi</taxon>
        <taxon>Mammalia</taxon>
        <taxon>Monotremata</taxon>
        <taxon>Ornithorhynchidae</taxon>
        <taxon>Ornithorhynchus</taxon>
    </lineage>
</organism>
<reference evidence="6" key="3">
    <citation type="submission" date="2025-09" db="UniProtKB">
        <authorList>
            <consortium name="Ensembl"/>
        </authorList>
    </citation>
    <scope>IDENTIFICATION</scope>
    <source>
        <strain evidence="6">Glennie</strain>
    </source>
</reference>
<accession>A0A6I8MZE9</accession>
<keyword evidence="7" id="KW-1185">Reference proteome</keyword>
<keyword evidence="1" id="KW-0479">Metal-binding</keyword>
<keyword evidence="3" id="KW-0862">Zinc</keyword>
<evidence type="ECO:0000313" key="7">
    <source>
        <dbReference type="Proteomes" id="UP000002279"/>
    </source>
</evidence>
<dbReference type="PROSITE" id="PS00518">
    <property type="entry name" value="ZF_RING_1"/>
    <property type="match status" value="1"/>
</dbReference>
<dbReference type="InterPro" id="IPR013083">
    <property type="entry name" value="Znf_RING/FYVE/PHD"/>
</dbReference>
<proteinExistence type="predicted"/>
<keyword evidence="2 4" id="KW-0863">Zinc-finger</keyword>
<dbReference type="PROSITE" id="PS50089">
    <property type="entry name" value="ZF_RING_2"/>
    <property type="match status" value="1"/>
</dbReference>
<dbReference type="SUPFAM" id="SSF57850">
    <property type="entry name" value="RING/U-box"/>
    <property type="match status" value="1"/>
</dbReference>
<dbReference type="SMART" id="SM00184">
    <property type="entry name" value="RING"/>
    <property type="match status" value="1"/>
</dbReference>
<reference evidence="6" key="2">
    <citation type="submission" date="2025-08" db="UniProtKB">
        <authorList>
            <consortium name="Ensembl"/>
        </authorList>
    </citation>
    <scope>IDENTIFICATION</scope>
    <source>
        <strain evidence="6">Glennie</strain>
    </source>
</reference>
<evidence type="ECO:0000256" key="4">
    <source>
        <dbReference type="PROSITE-ProRule" id="PRU00175"/>
    </source>
</evidence>
<feature type="domain" description="RING-type" evidence="5">
    <location>
        <begin position="14"/>
        <end position="54"/>
    </location>
</feature>
<dbReference type="Ensembl" id="ENSOANT00000066644.1">
    <property type="protein sequence ID" value="ENSOANP00000034080.1"/>
    <property type="gene ID" value="ENSOANG00000049647.1"/>
</dbReference>
<reference evidence="6 7" key="1">
    <citation type="journal article" date="2008" name="Nature">
        <title>Genome analysis of the platypus reveals unique signatures of evolution.</title>
        <authorList>
            <person name="Warren W.C."/>
            <person name="Hillier L.W."/>
            <person name="Marshall Graves J.A."/>
            <person name="Birney E."/>
            <person name="Ponting C.P."/>
            <person name="Grutzner F."/>
            <person name="Belov K."/>
            <person name="Miller W."/>
            <person name="Clarke L."/>
            <person name="Chinwalla A.T."/>
            <person name="Yang S.P."/>
            <person name="Heger A."/>
            <person name="Locke D.P."/>
            <person name="Miethke P."/>
            <person name="Waters P.D."/>
            <person name="Veyrunes F."/>
            <person name="Fulton L."/>
            <person name="Fulton B."/>
            <person name="Graves T."/>
            <person name="Wallis J."/>
            <person name="Puente X.S."/>
            <person name="Lopez-Otin C."/>
            <person name="Ordonez G.R."/>
            <person name="Eichler E.E."/>
            <person name="Chen L."/>
            <person name="Cheng Z."/>
            <person name="Deakin J.E."/>
            <person name="Alsop A."/>
            <person name="Thompson K."/>
            <person name="Kirby P."/>
            <person name="Papenfuss A.T."/>
            <person name="Wakefield M.J."/>
            <person name="Olender T."/>
            <person name="Lancet D."/>
            <person name="Huttley G.A."/>
            <person name="Smit A.F."/>
            <person name="Pask A."/>
            <person name="Temple-Smith P."/>
            <person name="Batzer M.A."/>
            <person name="Walker J.A."/>
            <person name="Konkel M.K."/>
            <person name="Harris R.S."/>
            <person name="Whittington C.M."/>
            <person name="Wong E.S."/>
            <person name="Gemmell N.J."/>
            <person name="Buschiazzo E."/>
            <person name="Vargas Jentzsch I.M."/>
            <person name="Merkel A."/>
            <person name="Schmitz J."/>
            <person name="Zemann A."/>
            <person name="Churakov G."/>
            <person name="Kriegs J.O."/>
            <person name="Brosius J."/>
            <person name="Murchison E.P."/>
            <person name="Sachidanandam R."/>
            <person name="Smith C."/>
            <person name="Hannon G.J."/>
            <person name="Tsend-Ayush E."/>
            <person name="McMillan D."/>
            <person name="Attenborough R."/>
            <person name="Rens W."/>
            <person name="Ferguson-Smith M."/>
            <person name="Lefevre C.M."/>
            <person name="Sharp J.A."/>
            <person name="Nicholas K.R."/>
            <person name="Ray D.A."/>
            <person name="Kube M."/>
            <person name="Reinhardt R."/>
            <person name="Pringle T.H."/>
            <person name="Taylor J."/>
            <person name="Jones R.C."/>
            <person name="Nixon B."/>
            <person name="Dacheux J.L."/>
            <person name="Niwa H."/>
            <person name="Sekita Y."/>
            <person name="Huang X."/>
            <person name="Stark A."/>
            <person name="Kheradpour P."/>
            <person name="Kellis M."/>
            <person name="Flicek P."/>
            <person name="Chen Y."/>
            <person name="Webber C."/>
            <person name="Hardison R."/>
            <person name="Nelson J."/>
            <person name="Hallsworth-Pepin K."/>
            <person name="Delehaunty K."/>
            <person name="Markovic C."/>
            <person name="Minx P."/>
            <person name="Feng Y."/>
            <person name="Kremitzki C."/>
            <person name="Mitreva M."/>
            <person name="Glasscock J."/>
            <person name="Wylie T."/>
            <person name="Wohldmann P."/>
            <person name="Thiru P."/>
            <person name="Nhan M.N."/>
            <person name="Pohl C.S."/>
            <person name="Smith S.M."/>
            <person name="Hou S."/>
            <person name="Nefedov M."/>
            <person name="de Jong P.J."/>
            <person name="Renfree M.B."/>
            <person name="Mardis E.R."/>
            <person name="Wilson R.K."/>
        </authorList>
    </citation>
    <scope>NUCLEOTIDE SEQUENCE [LARGE SCALE GENOMIC DNA]</scope>
    <source>
        <strain evidence="6 7">Glennie</strain>
    </source>
</reference>
<dbReference type="PANTHER" id="PTHR24103">
    <property type="entry name" value="E3 UBIQUITIN-PROTEIN LIGASE TRIM"/>
    <property type="match status" value="1"/>
</dbReference>
<name>A0A6I8MZE9_ORNAN</name>
<evidence type="ECO:0000259" key="5">
    <source>
        <dbReference type="PROSITE" id="PS50089"/>
    </source>
</evidence>
<dbReference type="InterPro" id="IPR001841">
    <property type="entry name" value="Znf_RING"/>
</dbReference>
<dbReference type="InParanoid" id="A0A6I8MZE9"/>
<dbReference type="AlphaFoldDB" id="A0A6I8MZE9"/>
<dbReference type="Proteomes" id="UP000002279">
    <property type="component" value="Chromosome X2"/>
</dbReference>
<evidence type="ECO:0000256" key="2">
    <source>
        <dbReference type="ARBA" id="ARBA00022771"/>
    </source>
</evidence>